<keyword evidence="5 8" id="KW-0687">Ribonucleoprotein</keyword>
<dbReference type="Proteomes" id="UP000318093">
    <property type="component" value="Unassembled WGS sequence"/>
</dbReference>
<dbReference type="GO" id="GO:0006412">
    <property type="term" value="P:translation"/>
    <property type="evidence" value="ECO:0007669"/>
    <property type="project" value="UniProtKB-UniRule"/>
</dbReference>
<dbReference type="HAMAP" id="MF_01302_B">
    <property type="entry name" value="Ribosomal_uS8_B"/>
    <property type="match status" value="1"/>
</dbReference>
<dbReference type="PROSITE" id="PS00053">
    <property type="entry name" value="RIBOSOMAL_S8"/>
    <property type="match status" value="1"/>
</dbReference>
<organism evidence="10 11">
    <name type="scientific">Candidatus Segetimicrobium genomatis</name>
    <dbReference type="NCBI Taxonomy" id="2569760"/>
    <lineage>
        <taxon>Bacteria</taxon>
        <taxon>Bacillati</taxon>
        <taxon>Candidatus Sysuimicrobiota</taxon>
        <taxon>Candidatus Sysuimicrobiia</taxon>
        <taxon>Candidatus Sysuimicrobiales</taxon>
        <taxon>Candidatus Segetimicrobiaceae</taxon>
        <taxon>Candidatus Segetimicrobium</taxon>
    </lineage>
</organism>
<dbReference type="SUPFAM" id="SSF56047">
    <property type="entry name" value="Ribosomal protein S8"/>
    <property type="match status" value="1"/>
</dbReference>
<dbReference type="EMBL" id="VBAN01000137">
    <property type="protein sequence ID" value="TMI82921.1"/>
    <property type="molecule type" value="Genomic_DNA"/>
</dbReference>
<comment type="subunit">
    <text evidence="7 8">Part of the 30S ribosomal subunit. Contacts proteins S5 and S12.</text>
</comment>
<gene>
    <name evidence="8 10" type="primary">rpsH</name>
    <name evidence="10" type="ORF">E6H03_04715</name>
</gene>
<evidence type="ECO:0000256" key="4">
    <source>
        <dbReference type="ARBA" id="ARBA00022980"/>
    </source>
</evidence>
<evidence type="ECO:0000256" key="9">
    <source>
        <dbReference type="RuleBase" id="RU003660"/>
    </source>
</evidence>
<evidence type="ECO:0000313" key="10">
    <source>
        <dbReference type="EMBL" id="TMI82921.1"/>
    </source>
</evidence>
<proteinExistence type="inferred from homology"/>
<dbReference type="GO" id="GO:0003735">
    <property type="term" value="F:structural constituent of ribosome"/>
    <property type="evidence" value="ECO:0007669"/>
    <property type="project" value="InterPro"/>
</dbReference>
<evidence type="ECO:0000256" key="6">
    <source>
        <dbReference type="ARBA" id="ARBA00035258"/>
    </source>
</evidence>
<keyword evidence="2 8" id="KW-0699">rRNA-binding</keyword>
<dbReference type="AlphaFoldDB" id="A0A537JHA2"/>
<name>A0A537JHA2_9BACT</name>
<evidence type="ECO:0000256" key="1">
    <source>
        <dbReference type="ARBA" id="ARBA00006471"/>
    </source>
</evidence>
<dbReference type="PANTHER" id="PTHR11758">
    <property type="entry name" value="40S RIBOSOMAL PROTEIN S15A"/>
    <property type="match status" value="1"/>
</dbReference>
<dbReference type="InterPro" id="IPR000630">
    <property type="entry name" value="Ribosomal_uS8"/>
</dbReference>
<keyword evidence="3 8" id="KW-0694">RNA-binding</keyword>
<dbReference type="NCBIfam" id="NF001109">
    <property type="entry name" value="PRK00136.1"/>
    <property type="match status" value="1"/>
</dbReference>
<accession>A0A537JHA2</accession>
<dbReference type="GO" id="GO:1990904">
    <property type="term" value="C:ribonucleoprotein complex"/>
    <property type="evidence" value="ECO:0007669"/>
    <property type="project" value="UniProtKB-KW"/>
</dbReference>
<dbReference type="GO" id="GO:0005840">
    <property type="term" value="C:ribosome"/>
    <property type="evidence" value="ECO:0007669"/>
    <property type="project" value="UniProtKB-KW"/>
</dbReference>
<evidence type="ECO:0000256" key="2">
    <source>
        <dbReference type="ARBA" id="ARBA00022730"/>
    </source>
</evidence>
<dbReference type="Gene3D" id="3.30.1490.10">
    <property type="match status" value="1"/>
</dbReference>
<evidence type="ECO:0000256" key="5">
    <source>
        <dbReference type="ARBA" id="ARBA00023274"/>
    </source>
</evidence>
<comment type="function">
    <text evidence="8">One of the primary rRNA binding proteins, it binds directly to 16S rRNA central domain where it helps coordinate assembly of the platform of the 30S subunit.</text>
</comment>
<protein>
    <recommendedName>
        <fullName evidence="6 8">Small ribosomal subunit protein uS8</fullName>
    </recommendedName>
</protein>
<evidence type="ECO:0000313" key="11">
    <source>
        <dbReference type="Proteomes" id="UP000318093"/>
    </source>
</evidence>
<dbReference type="GO" id="GO:0005737">
    <property type="term" value="C:cytoplasm"/>
    <property type="evidence" value="ECO:0007669"/>
    <property type="project" value="UniProtKB-ARBA"/>
</dbReference>
<reference evidence="10 11" key="1">
    <citation type="journal article" date="2019" name="Nat. Microbiol.">
        <title>Mediterranean grassland soil C-N compound turnover is dependent on rainfall and depth, and is mediated by genomically divergent microorganisms.</title>
        <authorList>
            <person name="Diamond S."/>
            <person name="Andeer P.F."/>
            <person name="Li Z."/>
            <person name="Crits-Christoph A."/>
            <person name="Burstein D."/>
            <person name="Anantharaman K."/>
            <person name="Lane K.R."/>
            <person name="Thomas B.C."/>
            <person name="Pan C."/>
            <person name="Northen T.R."/>
            <person name="Banfield J.F."/>
        </authorList>
    </citation>
    <scope>NUCLEOTIDE SEQUENCE [LARGE SCALE GENOMIC DNA]</scope>
    <source>
        <strain evidence="10">NP_6</strain>
    </source>
</reference>
<dbReference type="Gene3D" id="3.30.1370.30">
    <property type="match status" value="1"/>
</dbReference>
<sequence length="130" mass="14715">MITDPIADMLTRIRNALVARHPLVTVPTSRMKLEIAKILKAEGFIADFQVDKDHPEMVRIHLRYGERKEGIITGLRRISRPGLRIYKRRTEIPRVRGGLGVAILSTSKGVMTDRDARRAGLGGEILCFIW</sequence>
<dbReference type="InterPro" id="IPR035987">
    <property type="entry name" value="Ribosomal_uS8_sf"/>
</dbReference>
<dbReference type="FunFam" id="3.30.1490.10:FF:000001">
    <property type="entry name" value="30S ribosomal protein S8"/>
    <property type="match status" value="1"/>
</dbReference>
<comment type="caution">
    <text evidence="10">The sequence shown here is derived from an EMBL/GenBank/DDBJ whole genome shotgun (WGS) entry which is preliminary data.</text>
</comment>
<dbReference type="GO" id="GO:0019843">
    <property type="term" value="F:rRNA binding"/>
    <property type="evidence" value="ECO:0007669"/>
    <property type="project" value="UniProtKB-UniRule"/>
</dbReference>
<comment type="similarity">
    <text evidence="1 8 9">Belongs to the universal ribosomal protein uS8 family.</text>
</comment>
<evidence type="ECO:0000256" key="3">
    <source>
        <dbReference type="ARBA" id="ARBA00022884"/>
    </source>
</evidence>
<evidence type="ECO:0000256" key="7">
    <source>
        <dbReference type="ARBA" id="ARBA00046740"/>
    </source>
</evidence>
<dbReference type="FunFam" id="3.30.1370.30:FF:000002">
    <property type="entry name" value="30S ribosomal protein S8"/>
    <property type="match status" value="1"/>
</dbReference>
<keyword evidence="4 8" id="KW-0689">Ribosomal protein</keyword>
<dbReference type="InterPro" id="IPR047863">
    <property type="entry name" value="Ribosomal_uS8_CS"/>
</dbReference>
<evidence type="ECO:0000256" key="8">
    <source>
        <dbReference type="HAMAP-Rule" id="MF_01302"/>
    </source>
</evidence>
<dbReference type="Pfam" id="PF00410">
    <property type="entry name" value="Ribosomal_S8"/>
    <property type="match status" value="1"/>
</dbReference>